<dbReference type="PANTHER" id="PTHR13066:SF2">
    <property type="entry name" value="GOLGIN-45"/>
    <property type="match status" value="1"/>
</dbReference>
<dbReference type="InterPro" id="IPR027095">
    <property type="entry name" value="Golgin-45"/>
</dbReference>
<dbReference type="GeneID" id="102810672"/>
<dbReference type="OrthoDB" id="5959043at2759"/>
<protein>
    <submittedName>
        <fullName evidence="4">Golgin-45</fullName>
    </submittedName>
</protein>
<evidence type="ECO:0000313" key="3">
    <source>
        <dbReference type="Proteomes" id="UP000504623"/>
    </source>
</evidence>
<gene>
    <name evidence="4" type="primary">BLZF1</name>
</gene>
<organism evidence="3 4">
    <name type="scientific">Chrysochloris asiatica</name>
    <name type="common">Cape golden mole</name>
    <dbReference type="NCBI Taxonomy" id="185453"/>
    <lineage>
        <taxon>Eukaryota</taxon>
        <taxon>Metazoa</taxon>
        <taxon>Chordata</taxon>
        <taxon>Craniata</taxon>
        <taxon>Vertebrata</taxon>
        <taxon>Euteleostomi</taxon>
        <taxon>Mammalia</taxon>
        <taxon>Eutheria</taxon>
        <taxon>Afrotheria</taxon>
        <taxon>Chrysochloridae</taxon>
        <taxon>Chrysochlorinae</taxon>
        <taxon>Chrysochloris</taxon>
    </lineage>
</organism>
<dbReference type="CTD" id="8548"/>
<dbReference type="GO" id="GO:0007030">
    <property type="term" value="P:Golgi organization"/>
    <property type="evidence" value="ECO:0007669"/>
    <property type="project" value="InterPro"/>
</dbReference>
<dbReference type="GO" id="GO:0043001">
    <property type="term" value="P:Golgi to plasma membrane protein transport"/>
    <property type="evidence" value="ECO:0007669"/>
    <property type="project" value="InterPro"/>
</dbReference>
<feature type="region of interest" description="Disordered" evidence="2">
    <location>
        <begin position="37"/>
        <end position="57"/>
    </location>
</feature>
<dbReference type="GO" id="GO:0000139">
    <property type="term" value="C:Golgi membrane"/>
    <property type="evidence" value="ECO:0007669"/>
    <property type="project" value="TreeGrafter"/>
</dbReference>
<reference evidence="4" key="1">
    <citation type="submission" date="2025-08" db="UniProtKB">
        <authorList>
            <consortium name="RefSeq"/>
        </authorList>
    </citation>
    <scope>IDENTIFICATION</scope>
    <source>
        <tissue evidence="4">Spleen</tissue>
    </source>
</reference>
<feature type="coiled-coil region" evidence="1">
    <location>
        <begin position="178"/>
        <end position="268"/>
    </location>
</feature>
<feature type="compositionally biased region" description="Basic residues" evidence="2">
    <location>
        <begin position="45"/>
        <end position="55"/>
    </location>
</feature>
<proteinExistence type="predicted"/>
<dbReference type="AlphaFoldDB" id="A0A9B0TYH9"/>
<accession>A0A9B0TYH9</accession>
<name>A0A9B0TYH9_CHRAS</name>
<keyword evidence="3" id="KW-1185">Reference proteome</keyword>
<dbReference type="Proteomes" id="UP000504623">
    <property type="component" value="Unplaced"/>
</dbReference>
<evidence type="ECO:0000256" key="2">
    <source>
        <dbReference type="SAM" id="MobiDB-lite"/>
    </source>
</evidence>
<keyword evidence="1" id="KW-0175">Coiled coil</keyword>
<dbReference type="InterPro" id="IPR013183">
    <property type="entry name" value="Hsk3-like"/>
</dbReference>
<evidence type="ECO:0000256" key="1">
    <source>
        <dbReference type="SAM" id="Coils"/>
    </source>
</evidence>
<feature type="coiled-coil region" evidence="1">
    <location>
        <begin position="124"/>
        <end position="151"/>
    </location>
</feature>
<dbReference type="Pfam" id="PF08227">
    <property type="entry name" value="DASH_Hsk3"/>
    <property type="match status" value="1"/>
</dbReference>
<dbReference type="RefSeq" id="XP_006872692.1">
    <property type="nucleotide sequence ID" value="XM_006872630.1"/>
</dbReference>
<sequence>MTTLECLETNATLTSTPIRGAGDGMETEEPRKSVEISSGVQSIKHSIRQSARKKPFASESPGVLQLGKILNEKAVEVEAVRILVPKAAITHDIPNKNAKVKSLGHHKGEFLGQSDGAMEPRKELSEVKNILKKLKNSERRLLKDKEGLSNQLRVQTEVNRELKKLLVASVGDDIQYHFERLAREKNQLILENEALSRNTAQLSEQLERMSIQCDVWRSKFLASRVMADELTSSRAVLQRQSRDAQSAIQDLLREREQFRQEMLATQKLLEELLVSLQWGREQTYYSNAQPHSTAELALTNHKLAKAVNSHLLGNVGTNSQKKIPSAVEFCSTPAEKMAEMILRILDPVACAENSSGNPFSESSPTTLLATKKNMGRFHPYTKYENITFNCCNHCQGELLAL</sequence>
<dbReference type="PANTHER" id="PTHR13066">
    <property type="entry name" value="BASIC LEUCINE ZIPPER NUCLEAR FACTOR 1 BLZF1 PROTEIN"/>
    <property type="match status" value="1"/>
</dbReference>
<evidence type="ECO:0000313" key="4">
    <source>
        <dbReference type="RefSeq" id="XP_006872692.1"/>
    </source>
</evidence>